<dbReference type="AlphaFoldDB" id="A0A2N1NUH4"/>
<dbReference type="InterPro" id="IPR036396">
    <property type="entry name" value="Cyt_P450_sf"/>
</dbReference>
<reference evidence="5 6" key="1">
    <citation type="submission" date="2016-04" db="EMBL/GenBank/DDBJ databases">
        <title>Genome analyses suggest a sexual origin of heterokaryosis in a supposedly ancient asexual fungus.</title>
        <authorList>
            <person name="Ropars J."/>
            <person name="Sedzielewska K."/>
            <person name="Noel J."/>
            <person name="Charron P."/>
            <person name="Farinelli L."/>
            <person name="Marton T."/>
            <person name="Kruger M."/>
            <person name="Pelin A."/>
            <person name="Brachmann A."/>
            <person name="Corradi N."/>
        </authorList>
    </citation>
    <scope>NUCLEOTIDE SEQUENCE [LARGE SCALE GENOMIC DNA]</scope>
    <source>
        <strain evidence="5 6">C2</strain>
    </source>
</reference>
<evidence type="ECO:0000256" key="3">
    <source>
        <dbReference type="PIRSR" id="PIRSR602401-1"/>
    </source>
</evidence>
<comment type="caution">
    <text evidence="5">The sequence shown here is derived from an EMBL/GenBank/DDBJ whole genome shotgun (WGS) entry which is preliminary data.</text>
</comment>
<dbReference type="VEuPathDB" id="FungiDB:RhiirFUN_026878"/>
<comment type="similarity">
    <text evidence="4">Belongs to the cytochrome P450 family.</text>
</comment>
<dbReference type="PRINTS" id="PR00385">
    <property type="entry name" value="P450"/>
</dbReference>
<keyword evidence="4" id="KW-0503">Monooxygenase</keyword>
<comment type="cofactor">
    <cofactor evidence="3">
        <name>heme</name>
        <dbReference type="ChEBI" id="CHEBI:30413"/>
    </cofactor>
</comment>
<dbReference type="Proteomes" id="UP000233469">
    <property type="component" value="Unassembled WGS sequence"/>
</dbReference>
<feature type="binding site" description="axial binding residue" evidence="3">
    <location>
        <position position="511"/>
    </location>
    <ligand>
        <name>heme</name>
        <dbReference type="ChEBI" id="CHEBI:30413"/>
    </ligand>
    <ligandPart>
        <name>Fe</name>
        <dbReference type="ChEBI" id="CHEBI:18248"/>
    </ligandPart>
</feature>
<evidence type="ECO:0000256" key="4">
    <source>
        <dbReference type="RuleBase" id="RU000461"/>
    </source>
</evidence>
<dbReference type="EMBL" id="LLXL01000125">
    <property type="protein sequence ID" value="PKK77504.1"/>
    <property type="molecule type" value="Genomic_DNA"/>
</dbReference>
<evidence type="ECO:0000313" key="6">
    <source>
        <dbReference type="Proteomes" id="UP000233469"/>
    </source>
</evidence>
<dbReference type="PANTHER" id="PTHR24301">
    <property type="entry name" value="THROMBOXANE-A SYNTHASE"/>
    <property type="match status" value="1"/>
</dbReference>
<reference evidence="5 6" key="2">
    <citation type="submission" date="2017-10" db="EMBL/GenBank/DDBJ databases">
        <title>Extensive intraspecific genome diversity in a model arbuscular mycorrhizal fungus.</title>
        <authorList>
            <person name="Chen E.C.H."/>
            <person name="Morin E."/>
            <person name="Baudet D."/>
            <person name="Noel J."/>
            <person name="Ndikumana S."/>
            <person name="Charron P."/>
            <person name="St-Onge C."/>
            <person name="Giorgi J."/>
            <person name="Grigoriev I.V."/>
            <person name="Roux C."/>
            <person name="Martin F.M."/>
            <person name="Corradi N."/>
        </authorList>
    </citation>
    <scope>NUCLEOTIDE SEQUENCE [LARGE SCALE GENOMIC DNA]</scope>
    <source>
        <strain evidence="5 6">C2</strain>
    </source>
</reference>
<dbReference type="CDD" id="cd00302">
    <property type="entry name" value="cytochrome_P450"/>
    <property type="match status" value="1"/>
</dbReference>
<organism evidence="5 6">
    <name type="scientific">Rhizophagus irregularis</name>
    <dbReference type="NCBI Taxonomy" id="588596"/>
    <lineage>
        <taxon>Eukaryota</taxon>
        <taxon>Fungi</taxon>
        <taxon>Fungi incertae sedis</taxon>
        <taxon>Mucoromycota</taxon>
        <taxon>Glomeromycotina</taxon>
        <taxon>Glomeromycetes</taxon>
        <taxon>Glomerales</taxon>
        <taxon>Glomeraceae</taxon>
        <taxon>Rhizophagus</taxon>
    </lineage>
</organism>
<keyword evidence="4" id="KW-0560">Oxidoreductase</keyword>
<dbReference type="PANTHER" id="PTHR24301:SF2">
    <property type="entry name" value="THROMBOXANE-A SYNTHASE"/>
    <property type="match status" value="1"/>
</dbReference>
<keyword evidence="2 3" id="KW-0408">Iron</keyword>
<sequence length="564" mass="66901">MLIDDHILEKFNREDKRLLCRSDHNKMIFKPLENLEFNDYVLLISTLLMTYVAHYYYNYFTRVNPLPGPFPFPLIGNLPQIYWKFNGDVQMFYNYCYEKYGNIHEIYDSDRSIVLCRREYLENILSPSEKNVHWRRFDNSIKPEEFGTEGKGILFNNNFRSWIFNRQFFSQAILSPKFTDEAIDWTNKLFDELESYWDKLFLKEEVIKENKVQLDFSGWFNNYTNDIIISLLTGEKSYSMAAYFDTLSDEKSQSVMINDSVKLAQALHKQLLWISFFLFIPSFLRHYIPFFKNKANDMLNNMGFLNQRLDAIIKRRRNEIDNTSLDESLPHDMLTSMIIKNTPRDENYFETGEANRSMTDSEIRVNLLEGIIAGTYKPTNMFLFIIYYIAHNPEVKEKMLEEIDSIFQDDKMRPITKDDYYSLKYCEAIVKELARVLPVIPTFPRCTDKPDKIAGYQWPADTTFLINVKAIHNNEDYWEEPNKFNPDRWMDENFEPKKNSFIMFGGGLRLCPGNKLAMIELVCLITLLFRKYEINLVDMNFPKTIGIGITVFCVEFLVEIKLRN</sequence>
<dbReference type="InterPro" id="IPR001128">
    <property type="entry name" value="Cyt_P450"/>
</dbReference>
<gene>
    <name evidence="5" type="ORF">RhiirC2_808939</name>
</gene>
<proteinExistence type="inferred from homology"/>
<dbReference type="InterPro" id="IPR002401">
    <property type="entry name" value="Cyt_P450_E_grp-I"/>
</dbReference>
<dbReference type="Pfam" id="PF00067">
    <property type="entry name" value="p450"/>
    <property type="match status" value="1"/>
</dbReference>
<keyword evidence="1 3" id="KW-0479">Metal-binding</keyword>
<dbReference type="GO" id="GO:0005506">
    <property type="term" value="F:iron ion binding"/>
    <property type="evidence" value="ECO:0007669"/>
    <property type="project" value="InterPro"/>
</dbReference>
<dbReference type="VEuPathDB" id="FungiDB:RhiirA1_514202"/>
<evidence type="ECO:0000313" key="5">
    <source>
        <dbReference type="EMBL" id="PKK77504.1"/>
    </source>
</evidence>
<dbReference type="VEuPathDB" id="FungiDB:FUN_001144"/>
<dbReference type="SUPFAM" id="SSF48264">
    <property type="entry name" value="Cytochrome P450"/>
    <property type="match status" value="1"/>
</dbReference>
<dbReference type="GO" id="GO:0004497">
    <property type="term" value="F:monooxygenase activity"/>
    <property type="evidence" value="ECO:0007669"/>
    <property type="project" value="UniProtKB-KW"/>
</dbReference>
<keyword evidence="3 4" id="KW-0349">Heme</keyword>
<dbReference type="GO" id="GO:0016705">
    <property type="term" value="F:oxidoreductase activity, acting on paired donors, with incorporation or reduction of molecular oxygen"/>
    <property type="evidence" value="ECO:0007669"/>
    <property type="project" value="InterPro"/>
</dbReference>
<dbReference type="GO" id="GO:0020037">
    <property type="term" value="F:heme binding"/>
    <property type="evidence" value="ECO:0007669"/>
    <property type="project" value="InterPro"/>
</dbReference>
<evidence type="ECO:0000256" key="1">
    <source>
        <dbReference type="ARBA" id="ARBA00022723"/>
    </source>
</evidence>
<dbReference type="PRINTS" id="PR00463">
    <property type="entry name" value="EP450I"/>
</dbReference>
<dbReference type="PROSITE" id="PS00086">
    <property type="entry name" value="CYTOCHROME_P450"/>
    <property type="match status" value="1"/>
</dbReference>
<dbReference type="InterPro" id="IPR017972">
    <property type="entry name" value="Cyt_P450_CS"/>
</dbReference>
<accession>A0A2N1NUH4</accession>
<protein>
    <submittedName>
        <fullName evidence="5">Cytochrome P450</fullName>
    </submittedName>
</protein>
<name>A0A2N1NUH4_9GLOM</name>
<evidence type="ECO:0000256" key="2">
    <source>
        <dbReference type="ARBA" id="ARBA00023004"/>
    </source>
</evidence>
<dbReference type="Gene3D" id="1.10.630.10">
    <property type="entry name" value="Cytochrome P450"/>
    <property type="match status" value="1"/>
</dbReference>